<reference evidence="2 3" key="1">
    <citation type="journal article" date="2009" name="J. Bacteriol.">
        <title>Genome sequences of three Agrobacterium biovars help elucidate the evolution of multichromosome genomes in bacteria.</title>
        <authorList>
            <person name="Slater S.C."/>
            <person name="Goldman B.S."/>
            <person name="Goodner B."/>
            <person name="Setubal J.C."/>
            <person name="Farrand S.K."/>
            <person name="Nester E.W."/>
            <person name="Burr T.J."/>
            <person name="Banta L."/>
            <person name="Dickerman A.W."/>
            <person name="Paulsen I."/>
            <person name="Otten L."/>
            <person name="Suen G."/>
            <person name="Welch R."/>
            <person name="Almeida N.F."/>
            <person name="Arnold F."/>
            <person name="Burton O.T."/>
            <person name="Du Z."/>
            <person name="Ewing A."/>
            <person name="Godsy E."/>
            <person name="Heisel S."/>
            <person name="Houmiel K.L."/>
            <person name="Jhaveri J."/>
            <person name="Lu J."/>
            <person name="Miller N.M."/>
            <person name="Norton S."/>
            <person name="Chen Q."/>
            <person name="Phoolcharoen W."/>
            <person name="Ohlin V."/>
            <person name="Ondrusek D."/>
            <person name="Pride N."/>
            <person name="Stricklin S.L."/>
            <person name="Sun J."/>
            <person name="Wheeler C."/>
            <person name="Wilson L."/>
            <person name="Zhu H."/>
            <person name="Wood D.W."/>
        </authorList>
    </citation>
    <scope>NUCLEOTIDE SEQUENCE [LARGE SCALE GENOMIC DNA]</scope>
    <source>
        <strain evidence="3">S4 / ATCC BAA-846</strain>
        <plasmid evidence="2 3">pAtS4c</plasmid>
    </source>
</reference>
<protein>
    <submittedName>
        <fullName evidence="2">Uncharacterized protein</fullName>
    </submittedName>
</protein>
<evidence type="ECO:0000256" key="1">
    <source>
        <dbReference type="SAM" id="MobiDB-lite"/>
    </source>
</evidence>
<sequence length="231" mass="26194">MMTISPHLLLSRTEASRRETRHHLDLVLRQIAARAERVTVTQKAKSSGRTHKRSGSRWTPSDERLFQSHLQALEFHRRGEIEALSRKLARQDAAIAALKARLEPHTDIDERNAACPASSLKPPIICRSIASRLVVRQALGMGEADPVGGKHHDALPPLTDQEEAALQDYAARHGRSWKRILNCAWMGEAPYDDGQVLRKLRNTHGPTWLERYRLPKRPVDPKRFPTEGPDR</sequence>
<keyword evidence="2" id="KW-0614">Plasmid</keyword>
<keyword evidence="3" id="KW-1185">Reference proteome</keyword>
<feature type="compositionally biased region" description="Basic residues" evidence="1">
    <location>
        <begin position="46"/>
        <end position="55"/>
    </location>
</feature>
<accession>B9K3M4</accession>
<proteinExistence type="predicted"/>
<feature type="region of interest" description="Disordered" evidence="1">
    <location>
        <begin position="38"/>
        <end position="61"/>
    </location>
</feature>
<dbReference type="KEGG" id="avi:Avi_9168"/>
<evidence type="ECO:0000313" key="2">
    <source>
        <dbReference type="EMBL" id="ACM39472.1"/>
    </source>
</evidence>
<name>B9K3M4_ALLAM</name>
<dbReference type="HOGENOM" id="CLU_1197757_0_0_5"/>
<dbReference type="AlphaFoldDB" id="B9K3M4"/>
<geneLocation type="plasmid" evidence="2 3">
    <name>pAtS4c</name>
</geneLocation>
<evidence type="ECO:0000313" key="3">
    <source>
        <dbReference type="Proteomes" id="UP000001596"/>
    </source>
</evidence>
<dbReference type="RefSeq" id="WP_012650574.1">
    <property type="nucleotide sequence ID" value="NC_011984.1"/>
</dbReference>
<dbReference type="EMBL" id="CP000636">
    <property type="protein sequence ID" value="ACM39472.1"/>
    <property type="molecule type" value="Genomic_DNA"/>
</dbReference>
<gene>
    <name evidence="2" type="ordered locus">Avi_9168</name>
</gene>
<dbReference type="Proteomes" id="UP000001596">
    <property type="component" value="Plasmid pAtS4c"/>
</dbReference>
<organism evidence="2 3">
    <name type="scientific">Allorhizobium ampelinum (strain ATCC BAA-846 / DSM 112012 / S4)</name>
    <name type="common">Agrobacterium vitis (strain S4)</name>
    <dbReference type="NCBI Taxonomy" id="311402"/>
    <lineage>
        <taxon>Bacteria</taxon>
        <taxon>Pseudomonadati</taxon>
        <taxon>Pseudomonadota</taxon>
        <taxon>Alphaproteobacteria</taxon>
        <taxon>Hyphomicrobiales</taxon>
        <taxon>Rhizobiaceae</taxon>
        <taxon>Rhizobium/Agrobacterium group</taxon>
        <taxon>Allorhizobium</taxon>
        <taxon>Allorhizobium ampelinum</taxon>
    </lineage>
</organism>